<dbReference type="Proteomes" id="UP000439986">
    <property type="component" value="Unassembled WGS sequence"/>
</dbReference>
<dbReference type="EMBL" id="WKJL01000039">
    <property type="protein sequence ID" value="MRW88040.1"/>
    <property type="molecule type" value="Genomic_DNA"/>
</dbReference>
<reference evidence="1 2" key="1">
    <citation type="submission" date="2019-11" db="EMBL/GenBank/DDBJ databases">
        <title>Novel species isolated from a subtropical stream in China.</title>
        <authorList>
            <person name="Lu H."/>
        </authorList>
    </citation>
    <scope>NUCLEOTIDE SEQUENCE [LARGE SCALE GENOMIC DNA]</scope>
    <source>
        <strain evidence="1 2">FT26W</strain>
    </source>
</reference>
<name>A0A844DGS5_9BURK</name>
<comment type="caution">
    <text evidence="1">The sequence shown here is derived from an EMBL/GenBank/DDBJ whole genome shotgun (WGS) entry which is preliminary data.</text>
</comment>
<accession>A0A844DGS5</accession>
<dbReference type="AlphaFoldDB" id="A0A844DGS5"/>
<sequence>MAEYIREKEEITSWREGSYLAFAEGRDFLFQIQYGWRPRTQDEHDSNLPWRISAEASLSYLNAIKDTILCGGTSEPAC</sequence>
<evidence type="ECO:0000313" key="1">
    <source>
        <dbReference type="EMBL" id="MRW88040.1"/>
    </source>
</evidence>
<protein>
    <submittedName>
        <fullName evidence="1">Uncharacterized protein</fullName>
    </submittedName>
</protein>
<organism evidence="1 2">
    <name type="scientific">Duganella aquatilis</name>
    <dbReference type="NCBI Taxonomy" id="2666082"/>
    <lineage>
        <taxon>Bacteria</taxon>
        <taxon>Pseudomonadati</taxon>
        <taxon>Pseudomonadota</taxon>
        <taxon>Betaproteobacteria</taxon>
        <taxon>Burkholderiales</taxon>
        <taxon>Oxalobacteraceae</taxon>
        <taxon>Telluria group</taxon>
        <taxon>Duganella</taxon>
    </lineage>
</organism>
<evidence type="ECO:0000313" key="2">
    <source>
        <dbReference type="Proteomes" id="UP000439986"/>
    </source>
</evidence>
<dbReference type="RefSeq" id="WP_154361250.1">
    <property type="nucleotide sequence ID" value="NZ_WKJL01000039.1"/>
</dbReference>
<gene>
    <name evidence="1" type="ORF">GJ698_28590</name>
</gene>
<proteinExistence type="predicted"/>
<keyword evidence="2" id="KW-1185">Reference proteome</keyword>